<dbReference type="HOGENOM" id="CLU_640667_0_0_0"/>
<reference evidence="3 4" key="2">
    <citation type="journal article" date="2011" name="Stand. Genomic Sci.">
        <title>Complete genome sequence of Isosphaera pallida type strain (IS1B).</title>
        <authorList>
            <consortium name="US DOE Joint Genome Institute (JGI-PGF)"/>
            <person name="Goker M."/>
            <person name="Cleland D."/>
            <person name="Saunders E."/>
            <person name="Lapidus A."/>
            <person name="Nolan M."/>
            <person name="Lucas S."/>
            <person name="Hammon N."/>
            <person name="Deshpande S."/>
            <person name="Cheng J.F."/>
            <person name="Tapia R."/>
            <person name="Han C."/>
            <person name="Goodwin L."/>
            <person name="Pitluck S."/>
            <person name="Liolios K."/>
            <person name="Pagani I."/>
            <person name="Ivanova N."/>
            <person name="Mavromatis K."/>
            <person name="Pati A."/>
            <person name="Chen A."/>
            <person name="Palaniappan K."/>
            <person name="Land M."/>
            <person name="Hauser L."/>
            <person name="Chang Y.J."/>
            <person name="Jeffries C.D."/>
            <person name="Detter J.C."/>
            <person name="Beck B."/>
            <person name="Woyke T."/>
            <person name="Bristow J."/>
            <person name="Eisen J.A."/>
            <person name="Markowitz V."/>
            <person name="Hugenholtz P."/>
            <person name="Kyrpides N.C."/>
            <person name="Klenk H.P."/>
        </authorList>
    </citation>
    <scope>NUCLEOTIDE SEQUENCE [LARGE SCALE GENOMIC DNA]</scope>
    <source>
        <strain evidence="4">ATCC 43644 / DSM 9630 / IS1B</strain>
    </source>
</reference>
<sequence>MRKVAPASLDPVAPPPAAIGVPNRRAFVKTAAGASLLTMVPLVHAAGTDTLKVALIGCGGRGTGAAENALSADPNTKLVAMADAFADQIESSLAALQQSPVASRVEVPSDRRFVGFDAYKAATDEADVVILASTPRFRPDHMAYAAERGKHAFVEKPIATDAPGVRKFLDACKVAQSKNLSVVAGLCWRYYKPRVEGMAKVHDGAIGDLVAIETTYNSGGVWEPRVTRDQCQSEMEYQMRNWYYYDWLSGDHIVEQAIHGIDTMAWAMKDVPPVRCFGVGGRQSRTDAKYGNIYDHFSIVYEYENGVRGYHQCRHWRQTANQVKDYVLGSQGVFDVFAPRITGAQPWRNRDRAQHNMYQYEHEVLFTSIREGRPKADGDFVAKSTLLAIMGRMAAYTGQVITWDMAMNSTEDLGPATLAWTDEVPKRPVPIPGVTKFA</sequence>
<feature type="domain" description="Gfo/Idh/MocA-like oxidoreductase N-terminal" evidence="1">
    <location>
        <begin position="51"/>
        <end position="176"/>
    </location>
</feature>
<reference key="1">
    <citation type="submission" date="2010-11" db="EMBL/GenBank/DDBJ databases">
        <title>The complete sequence of chromosome of Isophaera pallida ATCC 43644.</title>
        <authorList>
            <consortium name="US DOE Joint Genome Institute (JGI-PGF)"/>
            <person name="Lucas S."/>
            <person name="Copeland A."/>
            <person name="Lapidus A."/>
            <person name="Bruce D."/>
            <person name="Goodwin L."/>
            <person name="Pitluck S."/>
            <person name="Kyrpides N."/>
            <person name="Mavromatis K."/>
            <person name="Pagani I."/>
            <person name="Ivanova N."/>
            <person name="Saunders E."/>
            <person name="Brettin T."/>
            <person name="Detter J.C."/>
            <person name="Han C."/>
            <person name="Tapia R."/>
            <person name="Land M."/>
            <person name="Hauser L."/>
            <person name="Markowitz V."/>
            <person name="Cheng J.-F."/>
            <person name="Hugenholtz P."/>
            <person name="Woyke T."/>
            <person name="Wu D."/>
            <person name="Eisen J.A."/>
        </authorList>
    </citation>
    <scope>NUCLEOTIDE SEQUENCE</scope>
    <source>
        <strain>ATCC 43644</strain>
    </source>
</reference>
<dbReference type="PANTHER" id="PTHR43818:SF5">
    <property type="entry name" value="OXIDOREDUCTASE FAMILY PROTEIN"/>
    <property type="match status" value="1"/>
</dbReference>
<protein>
    <submittedName>
        <fullName evidence="3">Oxidoreductase domain protein</fullName>
    </submittedName>
</protein>
<dbReference type="AlphaFoldDB" id="E8QYT1"/>
<dbReference type="KEGG" id="ipa:Isop_0462"/>
<dbReference type="SUPFAM" id="SSF55347">
    <property type="entry name" value="Glyceraldehyde-3-phosphate dehydrogenase-like, C-terminal domain"/>
    <property type="match status" value="1"/>
</dbReference>
<dbReference type="Gene3D" id="3.40.50.720">
    <property type="entry name" value="NAD(P)-binding Rossmann-like Domain"/>
    <property type="match status" value="1"/>
</dbReference>
<dbReference type="EMBL" id="CP002353">
    <property type="protein sequence ID" value="ADV61057.1"/>
    <property type="molecule type" value="Genomic_DNA"/>
</dbReference>
<evidence type="ECO:0000313" key="3">
    <source>
        <dbReference type="EMBL" id="ADV61057.1"/>
    </source>
</evidence>
<dbReference type="GO" id="GO:0000166">
    <property type="term" value="F:nucleotide binding"/>
    <property type="evidence" value="ECO:0007669"/>
    <property type="project" value="InterPro"/>
</dbReference>
<evidence type="ECO:0000259" key="1">
    <source>
        <dbReference type="Pfam" id="PF01408"/>
    </source>
</evidence>
<feature type="domain" description="GFO/IDH/MocA-like oxidoreductase" evidence="2">
    <location>
        <begin position="201"/>
        <end position="334"/>
    </location>
</feature>
<dbReference type="Proteomes" id="UP000008631">
    <property type="component" value="Chromosome"/>
</dbReference>
<dbReference type="RefSeq" id="WP_013563346.1">
    <property type="nucleotide sequence ID" value="NC_014962.1"/>
</dbReference>
<dbReference type="InterPro" id="IPR050463">
    <property type="entry name" value="Gfo/Idh/MocA_oxidrdct_glycsds"/>
</dbReference>
<dbReference type="InterPro" id="IPR055170">
    <property type="entry name" value="GFO_IDH_MocA-like_dom"/>
</dbReference>
<evidence type="ECO:0000313" key="4">
    <source>
        <dbReference type="Proteomes" id="UP000008631"/>
    </source>
</evidence>
<name>E8QYT1_ISOPI</name>
<accession>E8QYT1</accession>
<proteinExistence type="predicted"/>
<dbReference type="InterPro" id="IPR036291">
    <property type="entry name" value="NAD(P)-bd_dom_sf"/>
</dbReference>
<dbReference type="STRING" id="575540.Isop_0462"/>
<keyword evidence="4" id="KW-1185">Reference proteome</keyword>
<dbReference type="SUPFAM" id="SSF51735">
    <property type="entry name" value="NAD(P)-binding Rossmann-fold domains"/>
    <property type="match status" value="1"/>
</dbReference>
<dbReference type="eggNOG" id="COG0673">
    <property type="taxonomic scope" value="Bacteria"/>
</dbReference>
<dbReference type="PANTHER" id="PTHR43818">
    <property type="entry name" value="BCDNA.GH03377"/>
    <property type="match status" value="1"/>
</dbReference>
<evidence type="ECO:0000259" key="2">
    <source>
        <dbReference type="Pfam" id="PF22725"/>
    </source>
</evidence>
<dbReference type="InterPro" id="IPR000683">
    <property type="entry name" value="Gfo/Idh/MocA-like_OxRdtase_N"/>
</dbReference>
<dbReference type="Gene3D" id="3.30.360.10">
    <property type="entry name" value="Dihydrodipicolinate Reductase, domain 2"/>
    <property type="match status" value="1"/>
</dbReference>
<dbReference type="Pfam" id="PF22725">
    <property type="entry name" value="GFO_IDH_MocA_C3"/>
    <property type="match status" value="1"/>
</dbReference>
<dbReference type="Pfam" id="PF01408">
    <property type="entry name" value="GFO_IDH_MocA"/>
    <property type="match status" value="1"/>
</dbReference>
<dbReference type="InParanoid" id="E8QYT1"/>
<organism evidence="3 4">
    <name type="scientific">Isosphaera pallida (strain ATCC 43644 / DSM 9630 / IS1B)</name>
    <dbReference type="NCBI Taxonomy" id="575540"/>
    <lineage>
        <taxon>Bacteria</taxon>
        <taxon>Pseudomonadati</taxon>
        <taxon>Planctomycetota</taxon>
        <taxon>Planctomycetia</taxon>
        <taxon>Isosphaerales</taxon>
        <taxon>Isosphaeraceae</taxon>
        <taxon>Isosphaera</taxon>
    </lineage>
</organism>
<gene>
    <name evidence="3" type="ordered locus">Isop_0462</name>
</gene>